<dbReference type="InterPro" id="IPR007278">
    <property type="entry name" value="DUF397"/>
</dbReference>
<dbReference type="RefSeq" id="WP_381078851.1">
    <property type="nucleotide sequence ID" value="NZ_JBHUDX010000011.1"/>
</dbReference>
<comment type="caution">
    <text evidence="2">The sequence shown here is derived from an EMBL/GenBank/DDBJ whole genome shotgun (WGS) entry which is preliminary data.</text>
</comment>
<gene>
    <name evidence="2" type="ORF">ACFSL4_04825</name>
</gene>
<accession>A0ABW4IM57</accession>
<feature type="domain" description="DUF397" evidence="1">
    <location>
        <begin position="14"/>
        <end position="65"/>
    </location>
</feature>
<dbReference type="Proteomes" id="UP001597261">
    <property type="component" value="Unassembled WGS sequence"/>
</dbReference>
<sequence>MTHWVKPLTVPESEWLKSSYISGEGGECVEVAAHAATSVLVRDSTRPAGVPLSFGVEAWTGIVRMAAGR</sequence>
<reference evidence="3" key="1">
    <citation type="journal article" date="2019" name="Int. J. Syst. Evol. Microbiol.">
        <title>The Global Catalogue of Microorganisms (GCM) 10K type strain sequencing project: providing services to taxonomists for standard genome sequencing and annotation.</title>
        <authorList>
            <consortium name="The Broad Institute Genomics Platform"/>
            <consortium name="The Broad Institute Genome Sequencing Center for Infectious Disease"/>
            <person name="Wu L."/>
            <person name="Ma J."/>
        </authorList>
    </citation>
    <scope>NUCLEOTIDE SEQUENCE [LARGE SCALE GENOMIC DNA]</scope>
    <source>
        <strain evidence="3">CGMCC 1.12470</strain>
    </source>
</reference>
<dbReference type="EMBL" id="JBHUDX010000011">
    <property type="protein sequence ID" value="MFD1657568.1"/>
    <property type="molecule type" value="Genomic_DNA"/>
</dbReference>
<keyword evidence="3" id="KW-1185">Reference proteome</keyword>
<evidence type="ECO:0000313" key="3">
    <source>
        <dbReference type="Proteomes" id="UP001597261"/>
    </source>
</evidence>
<evidence type="ECO:0000313" key="2">
    <source>
        <dbReference type="EMBL" id="MFD1657568.1"/>
    </source>
</evidence>
<proteinExistence type="predicted"/>
<organism evidence="2 3">
    <name type="scientific">Streptomyces caeni</name>
    <dbReference type="NCBI Taxonomy" id="2307231"/>
    <lineage>
        <taxon>Bacteria</taxon>
        <taxon>Bacillati</taxon>
        <taxon>Actinomycetota</taxon>
        <taxon>Actinomycetes</taxon>
        <taxon>Kitasatosporales</taxon>
        <taxon>Streptomycetaceae</taxon>
        <taxon>Streptomyces</taxon>
    </lineage>
</organism>
<name>A0ABW4IM57_9ACTN</name>
<dbReference type="Pfam" id="PF04149">
    <property type="entry name" value="DUF397"/>
    <property type="match status" value="1"/>
</dbReference>
<protein>
    <submittedName>
        <fullName evidence="2">DUF397 domain-containing protein</fullName>
    </submittedName>
</protein>
<evidence type="ECO:0000259" key="1">
    <source>
        <dbReference type="Pfam" id="PF04149"/>
    </source>
</evidence>